<organism evidence="1 2">
    <name type="scientific">Longibaculum muris</name>
    <dbReference type="NCBI Taxonomy" id="1796628"/>
    <lineage>
        <taxon>Bacteria</taxon>
        <taxon>Bacillati</taxon>
        <taxon>Bacillota</taxon>
        <taxon>Erysipelotrichia</taxon>
        <taxon>Erysipelotrichales</taxon>
        <taxon>Coprobacillaceae</taxon>
        <taxon>Longibaculum</taxon>
    </lineage>
</organism>
<feature type="non-terminal residue" evidence="1">
    <location>
        <position position="1"/>
    </location>
</feature>
<proteinExistence type="predicted"/>
<sequence length="87" mass="10378">KKQVGYYKESEGGKREMCEIWQKIRDEGYLNGKEEGYMEGEKIGKDKERMKLIKKLMMKNSCTIEDAMELLDIPPIERQQYRQRIVS</sequence>
<gene>
    <name evidence="1" type="ORF">EDD60_1411</name>
</gene>
<accession>A0A4R3YFY6</accession>
<protein>
    <submittedName>
        <fullName evidence="1">Uncharacterized protein</fullName>
    </submittedName>
</protein>
<evidence type="ECO:0000313" key="2">
    <source>
        <dbReference type="Proteomes" id="UP000295515"/>
    </source>
</evidence>
<dbReference type="AlphaFoldDB" id="A0A4R3YFY6"/>
<comment type="caution">
    <text evidence="1">The sequence shown here is derived from an EMBL/GenBank/DDBJ whole genome shotgun (WGS) entry which is preliminary data.</text>
</comment>
<evidence type="ECO:0000313" key="1">
    <source>
        <dbReference type="EMBL" id="TCV90911.1"/>
    </source>
</evidence>
<keyword evidence="2" id="KW-1185">Reference proteome</keyword>
<dbReference type="EMBL" id="SMCQ01000041">
    <property type="protein sequence ID" value="TCV90911.1"/>
    <property type="molecule type" value="Genomic_DNA"/>
</dbReference>
<dbReference type="Proteomes" id="UP000295515">
    <property type="component" value="Unassembled WGS sequence"/>
</dbReference>
<reference evidence="1 2" key="1">
    <citation type="submission" date="2019-03" db="EMBL/GenBank/DDBJ databases">
        <title>Genomic Encyclopedia of Type Strains, Phase IV (KMG-IV): sequencing the most valuable type-strain genomes for metagenomic binning, comparative biology and taxonomic classification.</title>
        <authorList>
            <person name="Goeker M."/>
        </authorList>
    </citation>
    <scope>NUCLEOTIDE SEQUENCE [LARGE SCALE GENOMIC DNA]</scope>
    <source>
        <strain evidence="1 2">DSM 29487</strain>
    </source>
</reference>
<name>A0A4R3YFY6_9FIRM</name>